<dbReference type="KEGG" id="crx:CRECT_1245"/>
<dbReference type="Gene3D" id="3.40.50.720">
    <property type="entry name" value="NAD(P)-binding Rossmann-like Domain"/>
    <property type="match status" value="1"/>
</dbReference>
<dbReference type="GO" id="GO:0008324">
    <property type="term" value="F:monoatomic cation transmembrane transporter activity"/>
    <property type="evidence" value="ECO:0007669"/>
    <property type="project" value="InterPro"/>
</dbReference>
<reference evidence="2 3" key="1">
    <citation type="submission" date="2016-07" db="EMBL/GenBank/DDBJ databases">
        <title>Comparative genomics of the Campylobacter concisus group.</title>
        <authorList>
            <person name="Miller W.G."/>
            <person name="Yee E."/>
            <person name="Chapman M.H."/>
            <person name="Huynh S."/>
            <person name="Bono J.L."/>
            <person name="On S.L.W."/>
            <person name="StLeger J."/>
            <person name="Foster G."/>
            <person name="Parker C.T."/>
        </authorList>
    </citation>
    <scope>NUCLEOTIDE SEQUENCE [LARGE SCALE GENOMIC DNA]</scope>
    <source>
        <strain evidence="2 3">ATCC 33238</strain>
    </source>
</reference>
<dbReference type="EMBL" id="CP012543">
    <property type="protein sequence ID" value="QCD46903.1"/>
    <property type="molecule type" value="Genomic_DNA"/>
</dbReference>
<evidence type="ECO:0000313" key="2">
    <source>
        <dbReference type="EMBL" id="QCD46903.1"/>
    </source>
</evidence>
<evidence type="ECO:0000313" key="3">
    <source>
        <dbReference type="Proteomes" id="UP000502377"/>
    </source>
</evidence>
<name>A0A6G5QME0_CAMRE</name>
<protein>
    <submittedName>
        <fullName evidence="2">Putative TrkA domain protein</fullName>
    </submittedName>
</protein>
<dbReference type="Proteomes" id="UP000502377">
    <property type="component" value="Chromosome"/>
</dbReference>
<organism evidence="2 3">
    <name type="scientific">Campylobacter rectus</name>
    <name type="common">Wolinella recta</name>
    <dbReference type="NCBI Taxonomy" id="203"/>
    <lineage>
        <taxon>Bacteria</taxon>
        <taxon>Pseudomonadati</taxon>
        <taxon>Campylobacterota</taxon>
        <taxon>Epsilonproteobacteria</taxon>
        <taxon>Campylobacterales</taxon>
        <taxon>Campylobacteraceae</taxon>
        <taxon>Campylobacter</taxon>
    </lineage>
</organism>
<evidence type="ECO:0000259" key="1">
    <source>
        <dbReference type="PROSITE" id="PS51202"/>
    </source>
</evidence>
<proteinExistence type="predicted"/>
<dbReference type="Gene3D" id="3.30.70.1450">
    <property type="entry name" value="Regulator of K+ conductance, C-terminal domain"/>
    <property type="match status" value="1"/>
</dbReference>
<sequence length="467" mass="53024">MKNILIVADGIVAKHFLERLFVSRSSTHHYVVIACGDEDYSDVNLENFTFYRFDPTSLDRLRQAASGYFSQFMIMLKDGFETISVYNNLRQISKKTEILMLDLWGLSGLEDDSHLTVLDARAVLTARLMDFLPDIPVVADNLGLGKGEIMEVKVPVGSSFMYRHISSITQKKWRIAMIYRGSNFMIAKPNLMILPGDVLLIVGEPSVLLSVFRSVKKETGQFPNPFGHNIYLFLDMKKMGEKLCIRLLEQSLKLHEKLNNRRLFVKVVNPALNLAYEKLKSVNDEMATVMFDYFGGGVGQIKDDVFKNDVGLVVTDNKFFSAHKRLLFELKKPVAAIGKSDIDEIKKGVVLSSGFGDEIESQSAVIMDCCSQLDMPITLYHFGRSGADEEMEEHFDSLAKIFGRKIEVVEDKNSNPILRLKKEQNLLQFVPFTKKISKKDAFAAFSNDMNRLYARLSDNYQIFIPIN</sequence>
<gene>
    <name evidence="2" type="ORF">CRECT_1245</name>
</gene>
<feature type="domain" description="RCK C-terminal" evidence="1">
    <location>
        <begin position="137"/>
        <end position="218"/>
    </location>
</feature>
<dbReference type="PROSITE" id="PS51257">
    <property type="entry name" value="PROKAR_LIPOPROTEIN"/>
    <property type="match status" value="1"/>
</dbReference>
<dbReference type="GO" id="GO:0006813">
    <property type="term" value="P:potassium ion transport"/>
    <property type="evidence" value="ECO:0007669"/>
    <property type="project" value="InterPro"/>
</dbReference>
<dbReference type="Pfam" id="PF02080">
    <property type="entry name" value="TrkA_C"/>
    <property type="match status" value="1"/>
</dbReference>
<dbReference type="PROSITE" id="PS51202">
    <property type="entry name" value="RCK_C"/>
    <property type="match status" value="1"/>
</dbReference>
<dbReference type="AlphaFoldDB" id="A0A6G5QME0"/>
<dbReference type="InterPro" id="IPR006037">
    <property type="entry name" value="RCK_C"/>
</dbReference>
<accession>A0A6G5QME0</accession>
<dbReference type="InterPro" id="IPR036721">
    <property type="entry name" value="RCK_C_sf"/>
</dbReference>
<dbReference type="RefSeq" id="WP_171992694.1">
    <property type="nucleotide sequence ID" value="NZ_CP012543.1"/>
</dbReference>
<dbReference type="SUPFAM" id="SSF116726">
    <property type="entry name" value="TrkA C-terminal domain-like"/>
    <property type="match status" value="1"/>
</dbReference>